<dbReference type="SUPFAM" id="SSF53383">
    <property type="entry name" value="PLP-dependent transferases"/>
    <property type="match status" value="1"/>
</dbReference>
<dbReference type="CDD" id="cd00609">
    <property type="entry name" value="AAT_like"/>
    <property type="match status" value="1"/>
</dbReference>
<dbReference type="Pfam" id="PF00155">
    <property type="entry name" value="Aminotran_1_2"/>
    <property type="match status" value="1"/>
</dbReference>
<comment type="cofactor">
    <cofactor evidence="1 9">
        <name>pyridoxal 5'-phosphate</name>
        <dbReference type="ChEBI" id="CHEBI:597326"/>
    </cofactor>
</comment>
<dbReference type="InterPro" id="IPR015421">
    <property type="entry name" value="PyrdxlP-dep_Trfase_major"/>
</dbReference>
<dbReference type="InterPro" id="IPR005861">
    <property type="entry name" value="HisP_aminotrans"/>
</dbReference>
<keyword evidence="7 9" id="KW-0663">Pyridoxal phosphate</keyword>
<comment type="similarity">
    <text evidence="3 9">Belongs to the class-II pyridoxal-phosphate-dependent aminotransferase family. Histidinol-phosphate aminotransferase subfamily.</text>
</comment>
<dbReference type="NCBIfam" id="TIGR01141">
    <property type="entry name" value="hisC"/>
    <property type="match status" value="1"/>
</dbReference>
<evidence type="ECO:0000256" key="3">
    <source>
        <dbReference type="ARBA" id="ARBA00007970"/>
    </source>
</evidence>
<dbReference type="UniPathway" id="UPA00031">
    <property type="reaction ID" value="UER00012"/>
</dbReference>
<evidence type="ECO:0000256" key="4">
    <source>
        <dbReference type="ARBA" id="ARBA00011738"/>
    </source>
</evidence>
<keyword evidence="15" id="KW-1185">Reference proteome</keyword>
<dbReference type="EMBL" id="JWJG01000007">
    <property type="protein sequence ID" value="KIF84116.1"/>
    <property type="molecule type" value="Genomic_DNA"/>
</dbReference>
<dbReference type="InterPro" id="IPR015422">
    <property type="entry name" value="PyrdxlP-dep_Trfase_small"/>
</dbReference>
<gene>
    <name evidence="9" type="primary">hisC</name>
    <name evidence="14" type="ORF">TSA66_00800</name>
    <name evidence="12" type="ORF">TSA66_13900</name>
    <name evidence="13" type="ORF">TSA66_16235</name>
</gene>
<comment type="subunit">
    <text evidence="4 9">Homodimer.</text>
</comment>
<evidence type="ECO:0000313" key="14">
    <source>
        <dbReference type="EMBL" id="KIF84116.1"/>
    </source>
</evidence>
<dbReference type="GO" id="GO:0030170">
    <property type="term" value="F:pyridoxal phosphate binding"/>
    <property type="evidence" value="ECO:0007669"/>
    <property type="project" value="InterPro"/>
</dbReference>
<dbReference type="EMBL" id="JWJG01000028">
    <property type="protein sequence ID" value="KIF81637.1"/>
    <property type="molecule type" value="Genomic_DNA"/>
</dbReference>
<protein>
    <recommendedName>
        <fullName evidence="9">Histidinol-phosphate aminotransferase</fullName>
        <ecNumber evidence="9">2.6.1.9</ecNumber>
    </recommendedName>
    <alternativeName>
        <fullName evidence="9">Imidazole acetol-phosphate transaminase</fullName>
    </alternativeName>
</protein>
<name>A0A0C1Y4P6_9BURK</name>
<reference evidence="13 15" key="1">
    <citation type="submission" date="2014-12" db="EMBL/GenBank/DDBJ databases">
        <title>Denitrispirillum autotrophicum gen. nov., sp. nov., Denitrifying, Facultatively Autotrophic Bacteria Isolated from Rice Paddy Soil.</title>
        <authorList>
            <person name="Ishii S."/>
            <person name="Ashida N."/>
            <person name="Ohno H."/>
            <person name="Otsuka S."/>
            <person name="Yokota A."/>
            <person name="Senoo K."/>
        </authorList>
    </citation>
    <scope>NUCLEOTIDE SEQUENCE [LARGE SCALE GENOMIC DNA]</scope>
    <source>
        <strain evidence="13 15">TSA66</strain>
    </source>
</reference>
<dbReference type="PANTHER" id="PTHR43643:SF3">
    <property type="entry name" value="HISTIDINOL-PHOSPHATE AMINOTRANSFERASE"/>
    <property type="match status" value="1"/>
</dbReference>
<evidence type="ECO:0000256" key="6">
    <source>
        <dbReference type="ARBA" id="ARBA00022679"/>
    </source>
</evidence>
<feature type="region of interest" description="Disordered" evidence="10">
    <location>
        <begin position="1"/>
        <end position="21"/>
    </location>
</feature>
<dbReference type="Gene3D" id="3.40.640.10">
    <property type="entry name" value="Type I PLP-dependent aspartate aminotransferase-like (Major domain)"/>
    <property type="match status" value="1"/>
</dbReference>
<evidence type="ECO:0000256" key="5">
    <source>
        <dbReference type="ARBA" id="ARBA00022576"/>
    </source>
</evidence>
<comment type="catalytic activity">
    <reaction evidence="8 9">
        <text>L-histidinol phosphate + 2-oxoglutarate = 3-(imidazol-4-yl)-2-oxopropyl phosphate + L-glutamate</text>
        <dbReference type="Rhea" id="RHEA:23744"/>
        <dbReference type="ChEBI" id="CHEBI:16810"/>
        <dbReference type="ChEBI" id="CHEBI:29985"/>
        <dbReference type="ChEBI" id="CHEBI:57766"/>
        <dbReference type="ChEBI" id="CHEBI:57980"/>
        <dbReference type="EC" id="2.6.1.9"/>
    </reaction>
</comment>
<dbReference type="EMBL" id="JWJG01000028">
    <property type="protein sequence ID" value="KIF81998.1"/>
    <property type="molecule type" value="Genomic_DNA"/>
</dbReference>
<dbReference type="PROSITE" id="PS00599">
    <property type="entry name" value="AA_TRANSFER_CLASS_2"/>
    <property type="match status" value="1"/>
</dbReference>
<organism evidence="13 15">
    <name type="scientific">Noviherbaspirillum autotrophicum</name>
    <dbReference type="NCBI Taxonomy" id="709839"/>
    <lineage>
        <taxon>Bacteria</taxon>
        <taxon>Pseudomonadati</taxon>
        <taxon>Pseudomonadota</taxon>
        <taxon>Betaproteobacteria</taxon>
        <taxon>Burkholderiales</taxon>
        <taxon>Oxalobacteraceae</taxon>
        <taxon>Noviherbaspirillum</taxon>
    </lineage>
</organism>
<evidence type="ECO:0000256" key="8">
    <source>
        <dbReference type="ARBA" id="ARBA00047481"/>
    </source>
</evidence>
<keyword evidence="9" id="KW-0368">Histidine biosynthesis</keyword>
<dbReference type="InterPro" id="IPR015424">
    <property type="entry name" value="PyrdxlP-dep_Trfase"/>
</dbReference>
<evidence type="ECO:0000256" key="1">
    <source>
        <dbReference type="ARBA" id="ARBA00001933"/>
    </source>
</evidence>
<evidence type="ECO:0000256" key="7">
    <source>
        <dbReference type="ARBA" id="ARBA00022898"/>
    </source>
</evidence>
<evidence type="ECO:0000313" key="15">
    <source>
        <dbReference type="Proteomes" id="UP000031572"/>
    </source>
</evidence>
<dbReference type="HAMAP" id="MF_01023">
    <property type="entry name" value="HisC_aminotrans_2"/>
    <property type="match status" value="1"/>
</dbReference>
<evidence type="ECO:0000259" key="11">
    <source>
        <dbReference type="Pfam" id="PF00155"/>
    </source>
</evidence>
<dbReference type="InterPro" id="IPR050106">
    <property type="entry name" value="HistidinolP_aminotransfase"/>
</dbReference>
<evidence type="ECO:0000256" key="2">
    <source>
        <dbReference type="ARBA" id="ARBA00005011"/>
    </source>
</evidence>
<feature type="modified residue" description="N6-(pyridoxal phosphate)lysine" evidence="9">
    <location>
        <position position="210"/>
    </location>
</feature>
<dbReference type="STRING" id="709839.TSA66_00800"/>
<dbReference type="EC" id="2.6.1.9" evidence="9"/>
<evidence type="ECO:0000313" key="13">
    <source>
        <dbReference type="EMBL" id="KIF81998.1"/>
    </source>
</evidence>
<accession>A0A0C1Y4P6</accession>
<keyword evidence="9" id="KW-0028">Amino-acid biosynthesis</keyword>
<dbReference type="AlphaFoldDB" id="A0A0C1Y4P6"/>
<dbReference type="OrthoDB" id="9809616at2"/>
<dbReference type="Proteomes" id="UP000031572">
    <property type="component" value="Unassembled WGS sequence"/>
</dbReference>
<dbReference type="PANTHER" id="PTHR43643">
    <property type="entry name" value="HISTIDINOL-PHOSPHATE AMINOTRANSFERASE 2"/>
    <property type="match status" value="1"/>
</dbReference>
<proteinExistence type="inferred from homology"/>
<dbReference type="InterPro" id="IPR001917">
    <property type="entry name" value="Aminotrans_II_pyridoxalP_BS"/>
</dbReference>
<comment type="caution">
    <text evidence="13">The sequence shown here is derived from an EMBL/GenBank/DDBJ whole genome shotgun (WGS) entry which is preliminary data.</text>
</comment>
<dbReference type="RefSeq" id="WP_040038584.1">
    <property type="nucleotide sequence ID" value="NZ_JWJG01000007.1"/>
</dbReference>
<evidence type="ECO:0000313" key="12">
    <source>
        <dbReference type="EMBL" id="KIF81637.1"/>
    </source>
</evidence>
<sequence>MNRYWSPGVGNLTPYSPGEQPAGEHVVKLNTNESPFGPSPLALSAIQEAATDSLRLYPDPNAAALKEVLARYHGVSPDEIFVGNGSDEVLALAFLALLKHDAPLLFPDVTYSFYRVYCKLYGIGLREIPLSDSMEINTKDYDQHCGGIIFPNPNAPTGIGLPLVAVEDLVAAHPHAVVVVDEAYIDFGGESAIPLIHRYSNLLVIRTFSKSRSLAGLRIGFAVGHVGLIEALNCVKNSFNAYPLDRVAIAAAIASYNDEKYFQTNRIAIMTTRDALVQKLSAMGFEVLPSIANFVFMRHPAVEAPLLAKPLREMSIFVRHFAQPRINQYLRVTVGTATECARLVDALSDMVGKQKSAFE</sequence>
<evidence type="ECO:0000256" key="10">
    <source>
        <dbReference type="SAM" id="MobiDB-lite"/>
    </source>
</evidence>
<evidence type="ECO:0000256" key="9">
    <source>
        <dbReference type="HAMAP-Rule" id="MF_01023"/>
    </source>
</evidence>
<feature type="domain" description="Aminotransferase class I/classII large" evidence="11">
    <location>
        <begin position="25"/>
        <end position="347"/>
    </location>
</feature>
<keyword evidence="6 9" id="KW-0808">Transferase</keyword>
<keyword evidence="5 9" id="KW-0032">Aminotransferase</keyword>
<dbReference type="Gene3D" id="3.90.1150.10">
    <property type="entry name" value="Aspartate Aminotransferase, domain 1"/>
    <property type="match status" value="1"/>
</dbReference>
<dbReference type="InterPro" id="IPR004839">
    <property type="entry name" value="Aminotransferase_I/II_large"/>
</dbReference>
<comment type="pathway">
    <text evidence="2 9">Amino-acid biosynthesis; L-histidine biosynthesis; L-histidine from 5-phospho-alpha-D-ribose 1-diphosphate: step 7/9.</text>
</comment>
<dbReference type="GO" id="GO:0000105">
    <property type="term" value="P:L-histidine biosynthetic process"/>
    <property type="evidence" value="ECO:0007669"/>
    <property type="project" value="UniProtKB-UniRule"/>
</dbReference>
<dbReference type="GO" id="GO:0004400">
    <property type="term" value="F:histidinol-phosphate transaminase activity"/>
    <property type="evidence" value="ECO:0007669"/>
    <property type="project" value="UniProtKB-UniRule"/>
</dbReference>